<dbReference type="Proteomes" id="UP000027265">
    <property type="component" value="Unassembled WGS sequence"/>
</dbReference>
<dbReference type="AlphaFoldDB" id="A0A067PAI0"/>
<sequence>FFQAFYKEAIVWRQLDHPNVLPFLGVDLKTFPEWPSLVMPWVEAGSLLDYISNIHPTEFSRRPLSPWVSGVLKGLSYLHSNHIVHGDLRGANVLINDMGLPCLADFGLAVFVEEAHGAALSTYQGTLRWLAPEVLDANTPHREWRRKPSRDVYAFGSLCLEIISGLHPYSDITSDVAVLLFILEHKRPPRPVLRQSWKGIVDTYLWGVMERCWDENPANRPTSEALLFLVEPYFKAHALSLEASPIIQGFPYFFEEMDEEMDEEE</sequence>
<dbReference type="PANTHER" id="PTHR44329:SF288">
    <property type="entry name" value="MITOGEN-ACTIVATED PROTEIN KINASE KINASE KINASE 20"/>
    <property type="match status" value="1"/>
</dbReference>
<dbReference type="OrthoDB" id="346907at2759"/>
<dbReference type="InterPro" id="IPR011009">
    <property type="entry name" value="Kinase-like_dom_sf"/>
</dbReference>
<dbReference type="PROSITE" id="PS00109">
    <property type="entry name" value="PROTEIN_KINASE_TYR"/>
    <property type="match status" value="1"/>
</dbReference>
<accession>A0A067PAI0</accession>
<dbReference type="InterPro" id="IPR008266">
    <property type="entry name" value="Tyr_kinase_AS"/>
</dbReference>
<keyword evidence="7" id="KW-1185">Reference proteome</keyword>
<dbReference type="InterPro" id="IPR051681">
    <property type="entry name" value="Ser/Thr_Kinases-Pseudokinases"/>
</dbReference>
<dbReference type="PIRSF" id="PIRSF000654">
    <property type="entry name" value="Integrin-linked_kinase"/>
    <property type="match status" value="1"/>
</dbReference>
<dbReference type="InterPro" id="IPR001245">
    <property type="entry name" value="Ser-Thr/Tyr_kinase_cat_dom"/>
</dbReference>
<feature type="non-terminal residue" evidence="6">
    <location>
        <position position="1"/>
    </location>
</feature>
<evidence type="ECO:0000256" key="1">
    <source>
        <dbReference type="ARBA" id="ARBA00022679"/>
    </source>
</evidence>
<dbReference type="EMBL" id="KL197745">
    <property type="protein sequence ID" value="KDQ51789.1"/>
    <property type="molecule type" value="Genomic_DNA"/>
</dbReference>
<evidence type="ECO:0000256" key="3">
    <source>
        <dbReference type="ARBA" id="ARBA00022777"/>
    </source>
</evidence>
<dbReference type="GO" id="GO:0005524">
    <property type="term" value="F:ATP binding"/>
    <property type="evidence" value="ECO:0007669"/>
    <property type="project" value="UniProtKB-KW"/>
</dbReference>
<keyword evidence="4" id="KW-0067">ATP-binding</keyword>
<reference evidence="7" key="1">
    <citation type="journal article" date="2014" name="Proc. Natl. Acad. Sci. U.S.A.">
        <title>Extensive sampling of basidiomycete genomes demonstrates inadequacy of the white-rot/brown-rot paradigm for wood decay fungi.</title>
        <authorList>
            <person name="Riley R."/>
            <person name="Salamov A.A."/>
            <person name="Brown D.W."/>
            <person name="Nagy L.G."/>
            <person name="Floudas D."/>
            <person name="Held B.W."/>
            <person name="Levasseur A."/>
            <person name="Lombard V."/>
            <person name="Morin E."/>
            <person name="Otillar R."/>
            <person name="Lindquist E.A."/>
            <person name="Sun H."/>
            <person name="LaButti K.M."/>
            <person name="Schmutz J."/>
            <person name="Jabbour D."/>
            <person name="Luo H."/>
            <person name="Baker S.E."/>
            <person name="Pisabarro A.G."/>
            <person name="Walton J.D."/>
            <person name="Blanchette R.A."/>
            <person name="Henrissat B."/>
            <person name="Martin F."/>
            <person name="Cullen D."/>
            <person name="Hibbett D.S."/>
            <person name="Grigoriev I.V."/>
        </authorList>
    </citation>
    <scope>NUCLEOTIDE SEQUENCE [LARGE SCALE GENOMIC DNA]</scope>
    <source>
        <strain evidence="7">MUCL 33604</strain>
    </source>
</reference>
<keyword evidence="3" id="KW-0418">Kinase</keyword>
<dbReference type="Pfam" id="PF07714">
    <property type="entry name" value="PK_Tyr_Ser-Thr"/>
    <property type="match status" value="1"/>
</dbReference>
<name>A0A067PAI0_9AGAM</name>
<keyword evidence="1" id="KW-0808">Transferase</keyword>
<dbReference type="PROSITE" id="PS50011">
    <property type="entry name" value="PROTEIN_KINASE_DOM"/>
    <property type="match status" value="1"/>
</dbReference>
<dbReference type="STRING" id="933084.A0A067PAI0"/>
<proteinExistence type="predicted"/>
<dbReference type="GO" id="GO:0004674">
    <property type="term" value="F:protein serine/threonine kinase activity"/>
    <property type="evidence" value="ECO:0007669"/>
    <property type="project" value="TreeGrafter"/>
</dbReference>
<dbReference type="SUPFAM" id="SSF56112">
    <property type="entry name" value="Protein kinase-like (PK-like)"/>
    <property type="match status" value="1"/>
</dbReference>
<feature type="domain" description="Protein kinase" evidence="5">
    <location>
        <begin position="1"/>
        <end position="234"/>
    </location>
</feature>
<dbReference type="PANTHER" id="PTHR44329">
    <property type="entry name" value="SERINE/THREONINE-PROTEIN KINASE TNNI3K-RELATED"/>
    <property type="match status" value="1"/>
</dbReference>
<dbReference type="HOGENOM" id="CLU_000288_7_18_1"/>
<protein>
    <recommendedName>
        <fullName evidence="5">Protein kinase domain-containing protein</fullName>
    </recommendedName>
</protein>
<evidence type="ECO:0000256" key="4">
    <source>
        <dbReference type="ARBA" id="ARBA00022840"/>
    </source>
</evidence>
<evidence type="ECO:0000259" key="5">
    <source>
        <dbReference type="PROSITE" id="PS50011"/>
    </source>
</evidence>
<evidence type="ECO:0000256" key="2">
    <source>
        <dbReference type="ARBA" id="ARBA00022741"/>
    </source>
</evidence>
<gene>
    <name evidence="6" type="ORF">JAAARDRAFT_139804</name>
</gene>
<dbReference type="Gene3D" id="1.10.510.10">
    <property type="entry name" value="Transferase(Phosphotransferase) domain 1"/>
    <property type="match status" value="1"/>
</dbReference>
<evidence type="ECO:0000313" key="7">
    <source>
        <dbReference type="Proteomes" id="UP000027265"/>
    </source>
</evidence>
<dbReference type="InterPro" id="IPR000719">
    <property type="entry name" value="Prot_kinase_dom"/>
</dbReference>
<dbReference type="InParanoid" id="A0A067PAI0"/>
<evidence type="ECO:0000313" key="6">
    <source>
        <dbReference type="EMBL" id="KDQ51789.1"/>
    </source>
</evidence>
<keyword evidence="2" id="KW-0547">Nucleotide-binding</keyword>
<organism evidence="6 7">
    <name type="scientific">Jaapia argillacea MUCL 33604</name>
    <dbReference type="NCBI Taxonomy" id="933084"/>
    <lineage>
        <taxon>Eukaryota</taxon>
        <taxon>Fungi</taxon>
        <taxon>Dikarya</taxon>
        <taxon>Basidiomycota</taxon>
        <taxon>Agaricomycotina</taxon>
        <taxon>Agaricomycetes</taxon>
        <taxon>Agaricomycetidae</taxon>
        <taxon>Jaapiales</taxon>
        <taxon>Jaapiaceae</taxon>
        <taxon>Jaapia</taxon>
    </lineage>
</organism>